<evidence type="ECO:0000313" key="1">
    <source>
        <dbReference type="EMBL" id="GLK90513.1"/>
    </source>
</evidence>
<reference evidence="1" key="1">
    <citation type="journal article" date="2014" name="Int. J. Syst. Evol. Microbiol.">
        <title>Complete genome sequence of Corynebacterium casei LMG S-19264T (=DSM 44701T), isolated from a smear-ripened cheese.</title>
        <authorList>
            <consortium name="US DOE Joint Genome Institute (JGI-PGF)"/>
            <person name="Walter F."/>
            <person name="Albersmeier A."/>
            <person name="Kalinowski J."/>
            <person name="Ruckert C."/>
        </authorList>
    </citation>
    <scope>NUCLEOTIDE SEQUENCE</scope>
    <source>
        <strain evidence="1">VKM B-2935</strain>
    </source>
</reference>
<keyword evidence="2" id="KW-1185">Reference proteome</keyword>
<protein>
    <recommendedName>
        <fullName evidence="3">Capsule biosynthesis protein</fullName>
    </recommendedName>
</protein>
<proteinExistence type="predicted"/>
<gene>
    <name evidence="1" type="ORF">GCM10017655_35770</name>
</gene>
<comment type="caution">
    <text evidence="1">The sequence shown here is derived from an EMBL/GenBank/DDBJ whole genome shotgun (WGS) entry which is preliminary data.</text>
</comment>
<dbReference type="EMBL" id="BSFN01000011">
    <property type="protein sequence ID" value="GLK90513.1"/>
    <property type="molecule type" value="Genomic_DNA"/>
</dbReference>
<dbReference type="Proteomes" id="UP001143328">
    <property type="component" value="Unassembled WGS sequence"/>
</dbReference>
<evidence type="ECO:0000313" key="2">
    <source>
        <dbReference type="Proteomes" id="UP001143328"/>
    </source>
</evidence>
<organism evidence="1 2">
    <name type="scientific">Pseudomonas turukhanskensis</name>
    <dbReference type="NCBI Taxonomy" id="1806536"/>
    <lineage>
        <taxon>Bacteria</taxon>
        <taxon>Pseudomonadati</taxon>
        <taxon>Pseudomonadota</taxon>
        <taxon>Gammaproteobacteria</taxon>
        <taxon>Pseudomonadales</taxon>
        <taxon>Pseudomonadaceae</taxon>
        <taxon>Pseudomonas</taxon>
    </lineage>
</organism>
<sequence length="419" mass="46569">MTPKLWAERAQALDRYRWRLLRERYGVLGSAVRFAREAWADLRFGLRARRCLASQVVAEPCDFLLLQSAPKVIAFARKKLFIQALRERGHHLLETALQAPPVVCRERMLQQPPQSVPLRYFGYAAYAQWLVSHHQPGVLLNDRNGSLYSPFLRLAMQARGRPLVHLAHASTVERSRRLGMNDYDFYLLFGRSSLEALQARTLRFGDSTAVLAGSHMIDGAYDLAPADGQQQRLLVLGVGPDKEKEAGYQRTYDLLRDWAAANADWQVLIKRHPRSQGNYWQAAAGQLANVQLLAAECTLAEALEQASVVVNIMSNAVIEAGLAGRPVLYVNLSGDQDIFAQERFFGPRIHTLASLQNGIAAIAADYPAHVTAARAFALFHLSHGSHGLMQNVRVLECLLHGQPLPDDIECAPLNGSDGP</sequence>
<reference evidence="1" key="2">
    <citation type="submission" date="2023-01" db="EMBL/GenBank/DDBJ databases">
        <authorList>
            <person name="Sun Q."/>
            <person name="Evtushenko L."/>
        </authorList>
    </citation>
    <scope>NUCLEOTIDE SEQUENCE</scope>
    <source>
        <strain evidence="1">VKM B-2935</strain>
    </source>
</reference>
<accession>A0A9W6K982</accession>
<dbReference type="SUPFAM" id="SSF53756">
    <property type="entry name" value="UDP-Glycosyltransferase/glycogen phosphorylase"/>
    <property type="match status" value="1"/>
</dbReference>
<dbReference type="InterPro" id="IPR043148">
    <property type="entry name" value="TagF_C"/>
</dbReference>
<evidence type="ECO:0008006" key="3">
    <source>
        <dbReference type="Google" id="ProtNLM"/>
    </source>
</evidence>
<dbReference type="RefSeq" id="WP_271196698.1">
    <property type="nucleotide sequence ID" value="NZ_BSFN01000011.1"/>
</dbReference>
<name>A0A9W6K982_9PSED</name>
<dbReference type="AlphaFoldDB" id="A0A9W6K982"/>
<dbReference type="Gene3D" id="3.40.50.12580">
    <property type="match status" value="1"/>
</dbReference>